<dbReference type="RefSeq" id="WP_069795478.1">
    <property type="nucleotide sequence ID" value="NZ_JARGCI010000012.1"/>
</dbReference>
<comment type="caution">
    <text evidence="1">The sequence shown here is derived from an EMBL/GenBank/DDBJ whole genome shotgun (WGS) entry which is preliminary data.</text>
</comment>
<sequence>MKTIQEIAINLSVSNTTVRNHLKKLSQDLSKFKQKNVYKIDTEVEKFLKDSILKNRNEDLNSEKQESKDSDMETVLLEKRAEEIFKDNEYLKSEISKKDNLIEDLTILFKQQQKLQLDANKELLKYKREELKNK</sequence>
<evidence type="ECO:0000313" key="2">
    <source>
        <dbReference type="Proteomes" id="UP000095464"/>
    </source>
</evidence>
<dbReference type="Proteomes" id="UP000095464">
    <property type="component" value="Unassembled WGS sequence"/>
</dbReference>
<protein>
    <recommendedName>
        <fullName evidence="3">Helix-turn-helix type 11 domain-containing protein</fullName>
    </recommendedName>
</protein>
<proteinExistence type="predicted"/>
<accession>A0AAP7LSJ9</accession>
<name>A0AAP7LSJ9_9STAP</name>
<evidence type="ECO:0008006" key="3">
    <source>
        <dbReference type="Google" id="ProtNLM"/>
    </source>
</evidence>
<reference evidence="2" key="1">
    <citation type="submission" date="2015-11" db="EMBL/GenBank/DDBJ databases">
        <title>Genomic diversity of Staphylococcus saprophyticus strains from urinary tract infections, animal surfaces, and fermented foods.</title>
        <authorList>
            <person name="Wolfe B.E."/>
        </authorList>
    </citation>
    <scope>NUCLEOTIDE SEQUENCE [LARGE SCALE GENOMIC DNA]</scope>
    <source>
        <strain evidence="2">738_7</strain>
    </source>
</reference>
<gene>
    <name evidence="1" type="ORF">ASS94_14645</name>
</gene>
<dbReference type="AlphaFoldDB" id="A0AAP7LSJ9"/>
<evidence type="ECO:0000313" key="1">
    <source>
        <dbReference type="EMBL" id="OEK50883.1"/>
    </source>
</evidence>
<dbReference type="EMBL" id="LNPX01000074">
    <property type="protein sequence ID" value="OEK50883.1"/>
    <property type="molecule type" value="Genomic_DNA"/>
</dbReference>
<organism evidence="1 2">
    <name type="scientific">Staphylococcus equorum</name>
    <dbReference type="NCBI Taxonomy" id="246432"/>
    <lineage>
        <taxon>Bacteria</taxon>
        <taxon>Bacillati</taxon>
        <taxon>Bacillota</taxon>
        <taxon>Bacilli</taxon>
        <taxon>Bacillales</taxon>
        <taxon>Staphylococcaceae</taxon>
        <taxon>Staphylococcus</taxon>
    </lineage>
</organism>